<accession>A0A2A6C8S7</accession>
<evidence type="ECO:0000313" key="7">
    <source>
        <dbReference type="EnsemblMetazoa" id="PPA07349.1"/>
    </source>
</evidence>
<dbReference type="PANTHER" id="PTHR11848">
    <property type="entry name" value="TGF-BETA FAMILY"/>
    <property type="match status" value="1"/>
</dbReference>
<reference evidence="7" key="2">
    <citation type="submission" date="2022-06" db="UniProtKB">
        <authorList>
            <consortium name="EnsemblMetazoa"/>
        </authorList>
    </citation>
    <scope>IDENTIFICATION</scope>
    <source>
        <strain evidence="7">PS312</strain>
    </source>
</reference>
<evidence type="ECO:0000256" key="2">
    <source>
        <dbReference type="ARBA" id="ARBA00006656"/>
    </source>
</evidence>
<dbReference type="Proteomes" id="UP000005239">
    <property type="component" value="Unassembled WGS sequence"/>
</dbReference>
<dbReference type="PANTHER" id="PTHR11848:SF309">
    <property type="entry name" value="INHIBIN BETA CHAIN"/>
    <property type="match status" value="1"/>
</dbReference>
<evidence type="ECO:0000256" key="5">
    <source>
        <dbReference type="ARBA" id="ARBA00023157"/>
    </source>
</evidence>
<dbReference type="Pfam" id="PF00019">
    <property type="entry name" value="TGF_beta"/>
    <property type="match status" value="1"/>
</dbReference>
<dbReference type="Gene3D" id="2.10.90.10">
    <property type="entry name" value="Cystine-knot cytokines"/>
    <property type="match status" value="1"/>
</dbReference>
<dbReference type="GO" id="GO:0007178">
    <property type="term" value="P:cell surface receptor protein serine/threonine kinase signaling pathway"/>
    <property type="evidence" value="ECO:0000318"/>
    <property type="project" value="GO_Central"/>
</dbReference>
<dbReference type="GO" id="GO:0005125">
    <property type="term" value="F:cytokine activity"/>
    <property type="evidence" value="ECO:0000318"/>
    <property type="project" value="GO_Central"/>
</dbReference>
<protein>
    <submittedName>
        <fullName evidence="7">TGF_BETA_2 domain-containing protein</fullName>
    </submittedName>
</protein>
<sequence>MMRHLSIFLALTCIGLLFAQSDDDVSDVSFEEEAYAAAHARNAARVKRVLLQELGMSVEEVGREPAGNVEQTKQAFGDSDRGFSFFNEDEAFNYVNIVGHSAGNHSNVVSFEFGRQVLKNRIESAKLIFFLKTAESPSTREAVFTVTDQTGASLASMDLPVPNAPTKKFEVLLNRDAVERAIRASAVDKFFSLTISAKANDWDELLMVKGRKYHEPHMGVVLELKFPSAALVAKRRVRRSGGGVIGKIRGGGVHIYQQCNKEQNTCCPHIKLFSWKSLGFNNIIAPDSFQSVVCRGSCGDEFEKTEYKHTVERQKIVTGLKKHCCHPVAYEQQRVIFIDNYSDIIELDVKNFYATRCDCD</sequence>
<accession>A0A8R1YC52</accession>
<dbReference type="AlphaFoldDB" id="A0A2A6C8S7"/>
<dbReference type="GO" id="GO:0005615">
    <property type="term" value="C:extracellular space"/>
    <property type="evidence" value="ECO:0000318"/>
    <property type="project" value="GO_Central"/>
</dbReference>
<keyword evidence="8" id="KW-1185">Reference proteome</keyword>
<dbReference type="CDD" id="cd08698">
    <property type="entry name" value="TGF_beta_SF"/>
    <property type="match status" value="1"/>
</dbReference>
<dbReference type="InterPro" id="IPR017948">
    <property type="entry name" value="TGFb_CS"/>
</dbReference>
<keyword evidence="3" id="KW-0964">Secreted</keyword>
<organism evidence="7 8">
    <name type="scientific">Pristionchus pacificus</name>
    <name type="common">Parasitic nematode worm</name>
    <dbReference type="NCBI Taxonomy" id="54126"/>
    <lineage>
        <taxon>Eukaryota</taxon>
        <taxon>Metazoa</taxon>
        <taxon>Ecdysozoa</taxon>
        <taxon>Nematoda</taxon>
        <taxon>Chromadorea</taxon>
        <taxon>Rhabditida</taxon>
        <taxon>Rhabditina</taxon>
        <taxon>Diplogasteromorpha</taxon>
        <taxon>Diplogasteroidea</taxon>
        <taxon>Neodiplogasteridae</taxon>
        <taxon>Pristionchus</taxon>
    </lineage>
</organism>
<evidence type="ECO:0000256" key="3">
    <source>
        <dbReference type="ARBA" id="ARBA00022525"/>
    </source>
</evidence>
<dbReference type="PROSITE" id="PS51362">
    <property type="entry name" value="TGF_BETA_2"/>
    <property type="match status" value="1"/>
</dbReference>
<evidence type="ECO:0000256" key="1">
    <source>
        <dbReference type="ARBA" id="ARBA00004613"/>
    </source>
</evidence>
<dbReference type="SUPFAM" id="SSF57501">
    <property type="entry name" value="Cystine-knot cytokines"/>
    <property type="match status" value="1"/>
</dbReference>
<name>A0A2A6C8S7_PRIPA</name>
<dbReference type="InterPro" id="IPR029034">
    <property type="entry name" value="Cystine-knot_cytokine"/>
</dbReference>
<keyword evidence="5" id="KW-1015">Disulfide bond</keyword>
<dbReference type="InterPro" id="IPR015615">
    <property type="entry name" value="TGF-beta-rel"/>
</dbReference>
<dbReference type="GO" id="GO:0008083">
    <property type="term" value="F:growth factor activity"/>
    <property type="evidence" value="ECO:0007669"/>
    <property type="project" value="UniProtKB-KW"/>
</dbReference>
<keyword evidence="4 6" id="KW-0339">Growth factor</keyword>
<reference evidence="8" key="1">
    <citation type="journal article" date="2008" name="Nat. Genet.">
        <title>The Pristionchus pacificus genome provides a unique perspective on nematode lifestyle and parasitism.</title>
        <authorList>
            <person name="Dieterich C."/>
            <person name="Clifton S.W."/>
            <person name="Schuster L.N."/>
            <person name="Chinwalla A."/>
            <person name="Delehaunty K."/>
            <person name="Dinkelacker I."/>
            <person name="Fulton L."/>
            <person name="Fulton R."/>
            <person name="Godfrey J."/>
            <person name="Minx P."/>
            <person name="Mitreva M."/>
            <person name="Roeseler W."/>
            <person name="Tian H."/>
            <person name="Witte H."/>
            <person name="Yang S.P."/>
            <person name="Wilson R.K."/>
            <person name="Sommer R.J."/>
        </authorList>
    </citation>
    <scope>NUCLEOTIDE SEQUENCE [LARGE SCALE GENOMIC DNA]</scope>
    <source>
        <strain evidence="8">PS312</strain>
    </source>
</reference>
<comment type="similarity">
    <text evidence="2 6">Belongs to the TGF-beta family.</text>
</comment>
<comment type="subcellular location">
    <subcellularLocation>
        <location evidence="1">Secreted</location>
    </subcellularLocation>
</comment>
<evidence type="ECO:0000256" key="6">
    <source>
        <dbReference type="RuleBase" id="RU000354"/>
    </source>
</evidence>
<dbReference type="SMART" id="SM00204">
    <property type="entry name" value="TGFB"/>
    <property type="match status" value="1"/>
</dbReference>
<dbReference type="InterPro" id="IPR001839">
    <property type="entry name" value="TGF-b_C"/>
</dbReference>
<proteinExistence type="inferred from homology"/>
<evidence type="ECO:0000313" key="8">
    <source>
        <dbReference type="Proteomes" id="UP000005239"/>
    </source>
</evidence>
<dbReference type="OrthoDB" id="10030979at2759"/>
<evidence type="ECO:0000256" key="4">
    <source>
        <dbReference type="ARBA" id="ARBA00023030"/>
    </source>
</evidence>
<dbReference type="PROSITE" id="PS00250">
    <property type="entry name" value="TGF_BETA_1"/>
    <property type="match status" value="1"/>
</dbReference>
<gene>
    <name evidence="7" type="primary">WBGene00096903</name>
</gene>
<dbReference type="EnsemblMetazoa" id="PPA07349.1">
    <property type="protein sequence ID" value="PPA07349.1"/>
    <property type="gene ID" value="WBGene00096903"/>
</dbReference>